<dbReference type="AlphaFoldDB" id="A0A8H4ICD3"/>
<reference evidence="2" key="1">
    <citation type="submission" date="2021-08" db="EMBL/GenBank/DDBJ databases">
        <title>Global Aspergillus fumigatus from environmental and clinical sources.</title>
        <authorList>
            <person name="Barber A."/>
            <person name="Sae-Ong T."/>
        </authorList>
    </citation>
    <scope>NUCLEOTIDE SEQUENCE</scope>
    <source>
        <strain evidence="2">NRZ-2016-071</strain>
    </source>
</reference>
<gene>
    <name evidence="2" type="ORF">KXV57_002133</name>
</gene>
<dbReference type="InterPro" id="IPR044053">
    <property type="entry name" value="AsaB-like"/>
</dbReference>
<evidence type="ECO:0000256" key="1">
    <source>
        <dbReference type="ARBA" id="ARBA00023604"/>
    </source>
</evidence>
<evidence type="ECO:0008006" key="4">
    <source>
        <dbReference type="Google" id="ProtNLM"/>
    </source>
</evidence>
<dbReference type="Proteomes" id="UP000813423">
    <property type="component" value="Unassembled WGS sequence"/>
</dbReference>
<dbReference type="PANTHER" id="PTHR34598">
    <property type="entry name" value="BLL6449 PROTEIN"/>
    <property type="match status" value="1"/>
</dbReference>
<protein>
    <recommendedName>
        <fullName evidence="4">CmcJ-like methyltransferase</fullName>
    </recommendedName>
</protein>
<evidence type="ECO:0000313" key="2">
    <source>
        <dbReference type="EMBL" id="KAH1909033.1"/>
    </source>
</evidence>
<name>A0A8H4ICD3_ASPFM</name>
<dbReference type="GO" id="GO:0016491">
    <property type="term" value="F:oxidoreductase activity"/>
    <property type="evidence" value="ECO:0007669"/>
    <property type="project" value="InterPro"/>
</dbReference>
<dbReference type="NCBIfam" id="NF041278">
    <property type="entry name" value="CmcJ_NvfI_EfuI"/>
    <property type="match status" value="1"/>
</dbReference>
<accession>A0A8H4ICD3</accession>
<comment type="caution">
    <text evidence="2">The sequence shown here is derived from an EMBL/GenBank/DDBJ whole genome shotgun (WGS) entry which is preliminary data.</text>
</comment>
<organism evidence="2 3">
    <name type="scientific">Aspergillus fumigatus</name>
    <name type="common">Neosartorya fumigata</name>
    <dbReference type="NCBI Taxonomy" id="746128"/>
    <lineage>
        <taxon>Eukaryota</taxon>
        <taxon>Fungi</taxon>
        <taxon>Dikarya</taxon>
        <taxon>Ascomycota</taxon>
        <taxon>Pezizomycotina</taxon>
        <taxon>Eurotiomycetes</taxon>
        <taxon>Eurotiomycetidae</taxon>
        <taxon>Eurotiales</taxon>
        <taxon>Aspergillaceae</taxon>
        <taxon>Aspergillus</taxon>
        <taxon>Aspergillus subgen. Fumigati</taxon>
    </lineage>
</organism>
<dbReference type="PANTHER" id="PTHR34598:SF3">
    <property type="entry name" value="OXIDOREDUCTASE AN1597"/>
    <property type="match status" value="1"/>
</dbReference>
<comment type="similarity">
    <text evidence="1">Belongs to the asaB hydroxylase/desaturase family.</text>
</comment>
<proteinExistence type="inferred from homology"/>
<evidence type="ECO:0000313" key="3">
    <source>
        <dbReference type="Proteomes" id="UP000813423"/>
    </source>
</evidence>
<sequence>MDDPGSTVQASMFFLTPDELHKQQRPYTFKFPPYNGCPQSNMTHEKINGITVENMRGREDQFQLERNGFTILKVNTGLEYDDFFKQKGVTQYLRLMEGVLKARLGASRVDIRKRHPMYPISDGTVYEYDQPTTVAHVDTSREGTIDEIRRQYGKEADGLLKKRFQWINFWKPLRGPVNDWPLVLCDSSLIDVRKDLAVADLLYPDLATENQVMYYRDGLKWYYLSDHEPSEIIVFKQMDSLNSACPGVPHASFWNPLASNREPPRESIEGRAMVFYD</sequence>
<dbReference type="EMBL" id="JAIBSC010000015">
    <property type="protein sequence ID" value="KAH1909033.1"/>
    <property type="molecule type" value="Genomic_DNA"/>
</dbReference>